<keyword evidence="8" id="KW-0539">Nucleus</keyword>
<keyword evidence="6" id="KW-0805">Transcription regulation</keyword>
<feature type="domain" description="C2H2-type" evidence="10">
    <location>
        <begin position="164"/>
        <end position="192"/>
    </location>
</feature>
<evidence type="ECO:0000256" key="6">
    <source>
        <dbReference type="ARBA" id="ARBA00023015"/>
    </source>
</evidence>
<feature type="domain" description="C2H2-type" evidence="10">
    <location>
        <begin position="252"/>
        <end position="279"/>
    </location>
</feature>
<organism evidence="11 12">
    <name type="scientific">Phrynosoma platyrhinos</name>
    <name type="common">Desert horned lizard</name>
    <dbReference type="NCBI Taxonomy" id="52577"/>
    <lineage>
        <taxon>Eukaryota</taxon>
        <taxon>Metazoa</taxon>
        <taxon>Chordata</taxon>
        <taxon>Craniata</taxon>
        <taxon>Vertebrata</taxon>
        <taxon>Euteleostomi</taxon>
        <taxon>Lepidosauria</taxon>
        <taxon>Squamata</taxon>
        <taxon>Bifurcata</taxon>
        <taxon>Unidentata</taxon>
        <taxon>Episquamata</taxon>
        <taxon>Toxicofera</taxon>
        <taxon>Iguania</taxon>
        <taxon>Phrynosomatidae</taxon>
        <taxon>Phrynosomatinae</taxon>
        <taxon>Phrynosoma</taxon>
    </lineage>
</organism>
<evidence type="ECO:0000313" key="12">
    <source>
        <dbReference type="Proteomes" id="UP000826234"/>
    </source>
</evidence>
<dbReference type="Proteomes" id="UP000826234">
    <property type="component" value="Unassembled WGS sequence"/>
</dbReference>
<dbReference type="SUPFAM" id="SSF57667">
    <property type="entry name" value="beta-beta-alpha zinc fingers"/>
    <property type="match status" value="5"/>
</dbReference>
<evidence type="ECO:0000313" key="11">
    <source>
        <dbReference type="EMBL" id="KAH0627734.1"/>
    </source>
</evidence>
<feature type="domain" description="C2H2-type" evidence="10">
    <location>
        <begin position="109"/>
        <end position="135"/>
    </location>
</feature>
<keyword evidence="5" id="KW-0862">Zinc</keyword>
<evidence type="ECO:0000256" key="9">
    <source>
        <dbReference type="PROSITE-ProRule" id="PRU00042"/>
    </source>
</evidence>
<keyword evidence="7" id="KW-0804">Transcription</keyword>
<evidence type="ECO:0000256" key="8">
    <source>
        <dbReference type="ARBA" id="ARBA00023242"/>
    </source>
</evidence>
<dbReference type="SMART" id="SM00355">
    <property type="entry name" value="ZnF_C2H2"/>
    <property type="match status" value="9"/>
</dbReference>
<dbReference type="InterPro" id="IPR050636">
    <property type="entry name" value="C2H2-ZF_domain-containing"/>
</dbReference>
<sequence length="345" mass="38671">MIKQEPGVGWSPPSSPPLWGAPGPNPHALAFCPSWCEVKLMDVRSLASGACLEGAWGPSQEEPLICGECRRSFADGDSLRRHLHAIHRAGVVEKDGEAAEDEEEKKGPFVCPSCGKAFRYRANLLTHKKHRGKRRHACAQCGAHFCLQGDLLRHRVSHAAESTYPCGACGLVFQHRWRLASHKAEEHFDAKGPDFQCQDCGQAFVSKSELLRHQRAEHEEDQPFVCPTCGESFSWRESLQIHQRKHGPERAFHCPLCGKGFSRQGNLLTHQRLHTGELPFACPDCGRAFPSKASLTAHGRLHRRQRPFPCPRCGRRFRLREKLLEHQASHGPLQVKEETQAYGTP</sequence>
<evidence type="ECO:0000256" key="5">
    <source>
        <dbReference type="ARBA" id="ARBA00022833"/>
    </source>
</evidence>
<dbReference type="InterPro" id="IPR013087">
    <property type="entry name" value="Znf_C2H2_type"/>
</dbReference>
<keyword evidence="2" id="KW-0479">Metal-binding</keyword>
<evidence type="ECO:0000256" key="1">
    <source>
        <dbReference type="ARBA" id="ARBA00004123"/>
    </source>
</evidence>
<evidence type="ECO:0000256" key="3">
    <source>
        <dbReference type="ARBA" id="ARBA00022737"/>
    </source>
</evidence>
<evidence type="ECO:0000256" key="7">
    <source>
        <dbReference type="ARBA" id="ARBA00023163"/>
    </source>
</evidence>
<protein>
    <recommendedName>
        <fullName evidence="10">C2H2-type domain-containing protein</fullName>
    </recommendedName>
</protein>
<dbReference type="Pfam" id="PF00096">
    <property type="entry name" value="zf-C2H2"/>
    <property type="match status" value="6"/>
</dbReference>
<proteinExistence type="predicted"/>
<keyword evidence="3" id="KW-0677">Repeat</keyword>
<feature type="domain" description="C2H2-type" evidence="10">
    <location>
        <begin position="308"/>
        <end position="330"/>
    </location>
</feature>
<keyword evidence="12" id="KW-1185">Reference proteome</keyword>
<feature type="domain" description="C2H2-type" evidence="10">
    <location>
        <begin position="136"/>
        <end position="163"/>
    </location>
</feature>
<feature type="domain" description="C2H2-type" evidence="10">
    <location>
        <begin position="195"/>
        <end position="223"/>
    </location>
</feature>
<dbReference type="Gene3D" id="3.30.160.60">
    <property type="entry name" value="Classic Zinc Finger"/>
    <property type="match status" value="7"/>
</dbReference>
<comment type="caution">
    <text evidence="11">The sequence shown here is derived from an EMBL/GenBank/DDBJ whole genome shotgun (WGS) entry which is preliminary data.</text>
</comment>
<evidence type="ECO:0000256" key="4">
    <source>
        <dbReference type="ARBA" id="ARBA00022771"/>
    </source>
</evidence>
<evidence type="ECO:0000256" key="2">
    <source>
        <dbReference type="ARBA" id="ARBA00022723"/>
    </source>
</evidence>
<dbReference type="PANTHER" id="PTHR47772:SF13">
    <property type="entry name" value="GASTRULA ZINC FINGER PROTEIN XLCGF49.1-LIKE-RELATED"/>
    <property type="match status" value="1"/>
</dbReference>
<gene>
    <name evidence="11" type="ORF">JD844_003875</name>
</gene>
<keyword evidence="4 9" id="KW-0863">Zinc-finger</keyword>
<dbReference type="PROSITE" id="PS00028">
    <property type="entry name" value="ZINC_FINGER_C2H2_1"/>
    <property type="match status" value="7"/>
</dbReference>
<feature type="domain" description="C2H2-type" evidence="10">
    <location>
        <begin position="280"/>
        <end position="307"/>
    </location>
</feature>
<feature type="domain" description="C2H2-type" evidence="10">
    <location>
        <begin position="64"/>
        <end position="87"/>
    </location>
</feature>
<comment type="subcellular location">
    <subcellularLocation>
        <location evidence="1">Nucleus</location>
    </subcellularLocation>
</comment>
<dbReference type="EMBL" id="JAIPUX010000521">
    <property type="protein sequence ID" value="KAH0627734.1"/>
    <property type="molecule type" value="Genomic_DNA"/>
</dbReference>
<dbReference type="PROSITE" id="PS50157">
    <property type="entry name" value="ZINC_FINGER_C2H2_2"/>
    <property type="match status" value="9"/>
</dbReference>
<dbReference type="PANTHER" id="PTHR47772">
    <property type="entry name" value="ZINC FINGER PROTEIN 200"/>
    <property type="match status" value="1"/>
</dbReference>
<reference evidence="11 12" key="1">
    <citation type="journal article" date="2022" name="Gigascience">
        <title>A chromosome-level genome assembly and annotation of the desert horned lizard, Phrynosoma platyrhinos, provides insight into chromosomal rearrangements among reptiles.</title>
        <authorList>
            <person name="Koochekian N."/>
            <person name="Ascanio A."/>
            <person name="Farleigh K."/>
            <person name="Card D.C."/>
            <person name="Schield D.R."/>
            <person name="Castoe T.A."/>
            <person name="Jezkova T."/>
        </authorList>
    </citation>
    <scope>NUCLEOTIDE SEQUENCE [LARGE SCALE GENOMIC DNA]</scope>
    <source>
        <strain evidence="11">NK-2021</strain>
    </source>
</reference>
<accession>A0ABQ7TDA9</accession>
<evidence type="ECO:0000259" key="10">
    <source>
        <dbReference type="PROSITE" id="PS50157"/>
    </source>
</evidence>
<dbReference type="InterPro" id="IPR036236">
    <property type="entry name" value="Znf_C2H2_sf"/>
</dbReference>
<feature type="domain" description="C2H2-type" evidence="10">
    <location>
        <begin position="224"/>
        <end position="251"/>
    </location>
</feature>
<name>A0ABQ7TDA9_PHRPL</name>